<evidence type="ECO:0000256" key="6">
    <source>
        <dbReference type="ARBA" id="ARBA00023163"/>
    </source>
</evidence>
<dbReference type="Gene3D" id="1.10.287.280">
    <property type="match status" value="1"/>
</dbReference>
<name>A0A8F1D630_9AGAR</name>
<dbReference type="PROSITE" id="PS00489">
    <property type="entry name" value="RNA_POL_PHAGE_2"/>
    <property type="match status" value="1"/>
</dbReference>
<protein>
    <recommendedName>
        <fullName evidence="2 8">DNA-directed RNA polymerase</fullName>
        <ecNumber evidence="2 8">2.7.7.6</ecNumber>
    </recommendedName>
</protein>
<organism evidence="11">
    <name type="scientific">Termitomyces sp. T40b</name>
    <dbReference type="NCBI Taxonomy" id="2832312"/>
    <lineage>
        <taxon>Eukaryota</taxon>
        <taxon>Fungi</taxon>
        <taxon>Dikarya</taxon>
        <taxon>Basidiomycota</taxon>
        <taxon>Agaricomycotina</taxon>
        <taxon>Agaricomycetes</taxon>
        <taxon>Agaricomycetidae</taxon>
        <taxon>Agaricales</taxon>
        <taxon>Tricholomatineae</taxon>
        <taxon>Lyophyllaceae</taxon>
        <taxon>Termitomyces</taxon>
    </lineage>
</organism>
<dbReference type="Gene3D" id="1.10.150.20">
    <property type="entry name" value="5' to 3' exonuclease, C-terminal subdomain"/>
    <property type="match status" value="1"/>
</dbReference>
<evidence type="ECO:0000259" key="10">
    <source>
        <dbReference type="Pfam" id="PF00940"/>
    </source>
</evidence>
<reference evidence="11" key="1">
    <citation type="journal article" date="2022" name="Curr. Genet.">
        <title>Horizontal transfer of tRNA genes to mitochondrial plasmids facilitates gene loss from fungal mitochondrial DNA.</title>
        <authorList>
            <person name="Nieuwenhuis M."/>
            <person name="Groeneveld J."/>
            <person name="Aanen D.K."/>
        </authorList>
    </citation>
    <scope>NUCLEOTIDE SEQUENCE</scope>
    <source>
        <plasmid evidence="11">pT40b_1</plasmid>
    </source>
</reference>
<evidence type="ECO:0000256" key="3">
    <source>
        <dbReference type="ARBA" id="ARBA00022478"/>
    </source>
</evidence>
<dbReference type="InterPro" id="IPR037159">
    <property type="entry name" value="RNA_POL_N_sf"/>
</dbReference>
<dbReference type="EC" id="2.7.7.6" evidence="2 8"/>
<evidence type="ECO:0000256" key="8">
    <source>
        <dbReference type="RuleBase" id="RU003805"/>
    </source>
</evidence>
<geneLocation type="plasmid" evidence="11">
    <name>pT40b_1</name>
</geneLocation>
<keyword evidence="6 8" id="KW-0804">Transcription</keyword>
<dbReference type="PROSITE" id="PS00900">
    <property type="entry name" value="RNA_POL_PHAGE_1"/>
    <property type="match status" value="1"/>
</dbReference>
<dbReference type="EMBL" id="MW874125">
    <property type="protein sequence ID" value="QWO71380.1"/>
    <property type="molecule type" value="Genomic_DNA"/>
</dbReference>
<evidence type="ECO:0000256" key="4">
    <source>
        <dbReference type="ARBA" id="ARBA00022679"/>
    </source>
</evidence>
<geneLocation type="mitochondrion" evidence="11"/>
<dbReference type="Pfam" id="PF00940">
    <property type="entry name" value="RNA_pol"/>
    <property type="match status" value="1"/>
</dbReference>
<comment type="similarity">
    <text evidence="1 8">Belongs to the phage and mitochondrial RNA polymerase family.</text>
</comment>
<dbReference type="GO" id="GO:0034245">
    <property type="term" value="C:mitochondrial DNA-directed RNA polymerase complex"/>
    <property type="evidence" value="ECO:0007669"/>
    <property type="project" value="TreeGrafter"/>
</dbReference>
<keyword evidence="3 8" id="KW-0240">DNA-directed RNA polymerase</keyword>
<evidence type="ECO:0000256" key="1">
    <source>
        <dbReference type="ARBA" id="ARBA00009493"/>
    </source>
</evidence>
<dbReference type="GO" id="GO:0006390">
    <property type="term" value="P:mitochondrial transcription"/>
    <property type="evidence" value="ECO:0007669"/>
    <property type="project" value="TreeGrafter"/>
</dbReference>
<comment type="function">
    <text evidence="8">DNA-dependent RNA polymerase catalyzes the transcription of DNA into RNA using the four ribonucleoside triphosphates as substrates.</text>
</comment>
<keyword evidence="4 8" id="KW-0808">Transferase</keyword>
<feature type="coiled-coil region" evidence="9">
    <location>
        <begin position="232"/>
        <end position="259"/>
    </location>
</feature>
<comment type="catalytic activity">
    <reaction evidence="7 8">
        <text>RNA(n) + a ribonucleoside 5'-triphosphate = RNA(n+1) + diphosphate</text>
        <dbReference type="Rhea" id="RHEA:21248"/>
        <dbReference type="Rhea" id="RHEA-COMP:14527"/>
        <dbReference type="Rhea" id="RHEA-COMP:17342"/>
        <dbReference type="ChEBI" id="CHEBI:33019"/>
        <dbReference type="ChEBI" id="CHEBI:61557"/>
        <dbReference type="ChEBI" id="CHEBI:140395"/>
        <dbReference type="EC" id="2.7.7.6"/>
    </reaction>
</comment>
<evidence type="ECO:0000313" key="11">
    <source>
        <dbReference type="EMBL" id="QWO71380.1"/>
    </source>
</evidence>
<dbReference type="PANTHER" id="PTHR10102">
    <property type="entry name" value="DNA-DIRECTED RNA POLYMERASE, MITOCHONDRIAL"/>
    <property type="match status" value="1"/>
</dbReference>
<dbReference type="GO" id="GO:0003899">
    <property type="term" value="F:DNA-directed RNA polymerase activity"/>
    <property type="evidence" value="ECO:0007669"/>
    <property type="project" value="UniProtKB-EC"/>
</dbReference>
<dbReference type="InterPro" id="IPR046950">
    <property type="entry name" value="DNA-dir_Rpol_C_phage-type"/>
</dbReference>
<evidence type="ECO:0000256" key="5">
    <source>
        <dbReference type="ARBA" id="ARBA00022695"/>
    </source>
</evidence>
<feature type="domain" description="DNA-directed RNA polymerase C-terminal" evidence="10">
    <location>
        <begin position="976"/>
        <end position="1415"/>
    </location>
</feature>
<dbReference type="InterPro" id="IPR043502">
    <property type="entry name" value="DNA/RNA_pol_sf"/>
</dbReference>
<keyword evidence="11" id="KW-0614">Plasmid</keyword>
<keyword evidence="9" id="KW-0175">Coiled coil</keyword>
<evidence type="ECO:0000256" key="7">
    <source>
        <dbReference type="ARBA" id="ARBA00048552"/>
    </source>
</evidence>
<sequence>MKIFTKSINFKMMPNNCNLNSLTKEDFLYLSKIGFLKIYQQILKQQDDLKSESWVENNKNENELRKKLNIQLKSLIGLLRNTLEKIQIETDKEWDSYILNQNGDTRKEINQEYLIYYNDEELEENHKTITNNVNILKKFNSVISEIYYDINYLYYENILNETELINDLIRFDLIDIRMNKRDKEHQKMGYFLPQKSPESYSIVSNFSVFSNIMDKESKEKIKYMHNIFHKKDKLLSKHIKKLEEKCLELKNKYVDKTFKTNVKNIFLLNKKLSNIGIHLFKDIYLQRYLMTFDFKRVILNSNLLELIIKLHKLRYKNLIIVAKVPNLDYLNNEYKIEIEPGIYFNVKIMDLKSLISVTRFKLYGENLEASEEYKLFMENSERLKEINIKNIINKIKHKNINNINDLYKNSLFIFQGLKWSEIALNFRTNGIIISSGMNNKKILVNLLEFKLSQVLLLLFENYPNKFIYDNLVNSSNNLKDDIYKTNFDLNSSNFERTAPFSILDYKKPEIEMYKLMSEEKMEKKTGKLKTVYFVIGLTNKEDINKERKEDKHNLNGNFSLPNTRKYHTFLQNKLIRRYSSAAYKSNFSHIFIEKGLLDRNPFFDYLSKIINASDCSKEKRQLLIENFWNESGVEKAENLKNLTPKINKHLIKCLETLDLKYKDKTLCKKFPDFYEYLNSVHLLMITFCVTMSLITRKQNGWNNAVIKIGGKIFYHIYTQAIINRIKSQKQKFTINNFREMSDIYPYGEFLKDLSVCDNYKYMCAKLGDFFLEILCSEPHVIFNRSLFDPELSFEAEEESLVENDTMYKVIISAKLKDEVLENIMIEPASIPMLCKPKIWTNDTDGGYLIKDYHENNIITGNKAHGHKMQNKEILYKTINTLNQMEFKINNDLLNFLLSEKGKFLIKSVLDRKRITLAEKLQFFTNLRLAEIFSKETFYLPLKADFRGRLYVTSFFLNYQGNEIGKALVYFNKGEILNEEGRKNFYIYGANLYNPSSLNKENHEERLKWVKQNLSNIYQMDIEFLSKADNIWLFTSFCLIMKKLKEKPDLIVCFPIFIDATCSGIQHIAAMIKDTDLGLNVNLTKQHEEDKVADIYNKLLKTINLAISLEGNDINTKHPNLKHVELTRSDVKQPIMTKTYNVSLLGMKNQIMLSLREKERKAEITLIEKDNIKEFIKNKDLEDFNIKIKSYINGKSINLDYLDIFKIAQILEGCIFSNFPRLKLVYDFLKNTCKVLNKLDLPVVWTTPSGLMITQKYNKSFNNKVSINFAGVTKKLVLKEWKQELDKKAQINGIIPNIVHSLDAAHLIGVIQNCEYLNIYPILPIHDCFGCHPNKLNKLFEILKLEFINIYSKEEFLTQYLHFVELYLKNNGFKIIGKNNKKYVIYKTRSKMELPVVPKCGDLNLSEIMDSKHMFN</sequence>
<dbReference type="SUPFAM" id="SSF56672">
    <property type="entry name" value="DNA/RNA polymerases"/>
    <property type="match status" value="1"/>
</dbReference>
<keyword evidence="5 8" id="KW-0548">Nucleotidyltransferase</keyword>
<accession>A0A8F1D630</accession>
<keyword evidence="11" id="KW-0496">Mitochondrion</keyword>
<evidence type="ECO:0000256" key="9">
    <source>
        <dbReference type="SAM" id="Coils"/>
    </source>
</evidence>
<dbReference type="GO" id="GO:0003677">
    <property type="term" value="F:DNA binding"/>
    <property type="evidence" value="ECO:0007669"/>
    <property type="project" value="InterPro"/>
</dbReference>
<dbReference type="InterPro" id="IPR002092">
    <property type="entry name" value="DNA-dir_Rpol_phage-type"/>
</dbReference>
<proteinExistence type="inferred from homology"/>
<dbReference type="Gene3D" id="1.10.1320.10">
    <property type="entry name" value="DNA-directed RNA polymerase, N-terminal domain"/>
    <property type="match status" value="1"/>
</dbReference>
<evidence type="ECO:0000256" key="2">
    <source>
        <dbReference type="ARBA" id="ARBA00012418"/>
    </source>
</evidence>
<gene>
    <name evidence="11" type="primary">rpo</name>
</gene>
<dbReference type="PANTHER" id="PTHR10102:SF0">
    <property type="entry name" value="DNA-DIRECTED RNA POLYMERASE, MITOCHONDRIAL"/>
    <property type="match status" value="1"/>
</dbReference>